<organism evidence="1 2">
    <name type="scientific">Mucuna pruriens</name>
    <name type="common">Velvet bean</name>
    <name type="synonym">Dolichos pruriens</name>
    <dbReference type="NCBI Taxonomy" id="157652"/>
    <lineage>
        <taxon>Eukaryota</taxon>
        <taxon>Viridiplantae</taxon>
        <taxon>Streptophyta</taxon>
        <taxon>Embryophyta</taxon>
        <taxon>Tracheophyta</taxon>
        <taxon>Spermatophyta</taxon>
        <taxon>Magnoliopsida</taxon>
        <taxon>eudicotyledons</taxon>
        <taxon>Gunneridae</taxon>
        <taxon>Pentapetalae</taxon>
        <taxon>rosids</taxon>
        <taxon>fabids</taxon>
        <taxon>Fabales</taxon>
        <taxon>Fabaceae</taxon>
        <taxon>Papilionoideae</taxon>
        <taxon>50 kb inversion clade</taxon>
        <taxon>NPAAA clade</taxon>
        <taxon>indigoferoid/millettioid clade</taxon>
        <taxon>Phaseoleae</taxon>
        <taxon>Mucuna</taxon>
    </lineage>
</organism>
<feature type="non-terminal residue" evidence="1">
    <location>
        <position position="1"/>
    </location>
</feature>
<sequence length="71" mass="8336">MVTKPIPKKDELHLVIVLEKDQAQANPIHVAITLFPPDFHYLPTHLHKTRTFYEFILVDTDSIEIFHTQDK</sequence>
<evidence type="ECO:0000313" key="1">
    <source>
        <dbReference type="EMBL" id="RDX87422.1"/>
    </source>
</evidence>
<evidence type="ECO:0000313" key="2">
    <source>
        <dbReference type="Proteomes" id="UP000257109"/>
    </source>
</evidence>
<dbReference type="Proteomes" id="UP000257109">
    <property type="component" value="Unassembled WGS sequence"/>
</dbReference>
<dbReference type="OrthoDB" id="1735266at2759"/>
<proteinExistence type="predicted"/>
<dbReference type="AlphaFoldDB" id="A0A371GA36"/>
<name>A0A371GA36_MUCPR</name>
<keyword evidence="2" id="KW-1185">Reference proteome</keyword>
<comment type="caution">
    <text evidence="1">The sequence shown here is derived from an EMBL/GenBank/DDBJ whole genome shotgun (WGS) entry which is preliminary data.</text>
</comment>
<gene>
    <name evidence="1" type="ORF">CR513_31106</name>
</gene>
<protein>
    <submittedName>
        <fullName evidence="1">Uncharacterized protein</fullName>
    </submittedName>
</protein>
<dbReference type="EMBL" id="QJKJ01006233">
    <property type="protein sequence ID" value="RDX87422.1"/>
    <property type="molecule type" value="Genomic_DNA"/>
</dbReference>
<reference evidence="1" key="1">
    <citation type="submission" date="2018-05" db="EMBL/GenBank/DDBJ databases">
        <title>Draft genome of Mucuna pruriens seed.</title>
        <authorList>
            <person name="Nnadi N.E."/>
            <person name="Vos R."/>
            <person name="Hasami M.H."/>
            <person name="Devisetty U.K."/>
            <person name="Aguiy J.C."/>
        </authorList>
    </citation>
    <scope>NUCLEOTIDE SEQUENCE [LARGE SCALE GENOMIC DNA]</scope>
    <source>
        <strain evidence="1">JCA_2017</strain>
    </source>
</reference>
<accession>A0A371GA36</accession>